<reference evidence="1" key="1">
    <citation type="submission" date="2021-03" db="EMBL/GenBank/DDBJ databases">
        <title>Draft genome sequence of rust myrtle Austropuccinia psidii MF-1, a brazilian biotype.</title>
        <authorList>
            <person name="Quecine M.C."/>
            <person name="Pachon D.M.R."/>
            <person name="Bonatelli M.L."/>
            <person name="Correr F.H."/>
            <person name="Franceschini L.M."/>
            <person name="Leite T.F."/>
            <person name="Margarido G.R.A."/>
            <person name="Almeida C.A."/>
            <person name="Ferrarezi J.A."/>
            <person name="Labate C.A."/>
        </authorList>
    </citation>
    <scope>NUCLEOTIDE SEQUENCE</scope>
    <source>
        <strain evidence="1">MF-1</strain>
    </source>
</reference>
<protein>
    <submittedName>
        <fullName evidence="1">Uncharacterized protein</fullName>
    </submittedName>
</protein>
<evidence type="ECO:0000313" key="1">
    <source>
        <dbReference type="EMBL" id="MBW0504633.1"/>
    </source>
</evidence>
<comment type="caution">
    <text evidence="1">The sequence shown here is derived from an EMBL/GenBank/DDBJ whole genome shotgun (WGS) entry which is preliminary data.</text>
</comment>
<sequence>MGEFWAFWMGDGLTSGFKEGLVWEECGEAGGIELWNLLAGGWEGELLDGWPADLGTTTTSSPSNSSLPSASRSGGQLAIRLILFTMASVLILKIGTSELEYMGLPPTGMGPPTLVHLATSLCLEPVSESRYQYPFKKENQFTYKKNTPKCHQE</sequence>
<dbReference type="AlphaFoldDB" id="A0A9Q3DN62"/>
<organism evidence="1 2">
    <name type="scientific">Austropuccinia psidii MF-1</name>
    <dbReference type="NCBI Taxonomy" id="1389203"/>
    <lineage>
        <taxon>Eukaryota</taxon>
        <taxon>Fungi</taxon>
        <taxon>Dikarya</taxon>
        <taxon>Basidiomycota</taxon>
        <taxon>Pucciniomycotina</taxon>
        <taxon>Pucciniomycetes</taxon>
        <taxon>Pucciniales</taxon>
        <taxon>Sphaerophragmiaceae</taxon>
        <taxon>Austropuccinia</taxon>
    </lineage>
</organism>
<name>A0A9Q3DN62_9BASI</name>
<keyword evidence="2" id="KW-1185">Reference proteome</keyword>
<dbReference type="EMBL" id="AVOT02018037">
    <property type="protein sequence ID" value="MBW0504633.1"/>
    <property type="molecule type" value="Genomic_DNA"/>
</dbReference>
<accession>A0A9Q3DN62</accession>
<dbReference type="Proteomes" id="UP000765509">
    <property type="component" value="Unassembled WGS sequence"/>
</dbReference>
<gene>
    <name evidence="1" type="ORF">O181_044348</name>
</gene>
<evidence type="ECO:0000313" key="2">
    <source>
        <dbReference type="Proteomes" id="UP000765509"/>
    </source>
</evidence>
<proteinExistence type="predicted"/>